<dbReference type="Proteomes" id="UP001281761">
    <property type="component" value="Unassembled WGS sequence"/>
</dbReference>
<gene>
    <name evidence="2" type="ORF">BLNAU_5055</name>
</gene>
<evidence type="ECO:0000313" key="3">
    <source>
        <dbReference type="Proteomes" id="UP001281761"/>
    </source>
</evidence>
<proteinExistence type="predicted"/>
<keyword evidence="3" id="KW-1185">Reference proteome</keyword>
<comment type="caution">
    <text evidence="2">The sequence shown here is derived from an EMBL/GenBank/DDBJ whole genome shotgun (WGS) entry which is preliminary data.</text>
</comment>
<keyword evidence="1" id="KW-0812">Transmembrane</keyword>
<evidence type="ECO:0008006" key="4">
    <source>
        <dbReference type="Google" id="ProtNLM"/>
    </source>
</evidence>
<keyword evidence="1" id="KW-1133">Transmembrane helix</keyword>
<dbReference type="SUPFAM" id="SSF51126">
    <property type="entry name" value="Pectin lyase-like"/>
    <property type="match status" value="1"/>
</dbReference>
<reference evidence="2 3" key="1">
    <citation type="journal article" date="2022" name="bioRxiv">
        <title>Genomics of Preaxostyla Flagellates Illuminates Evolutionary Transitions and the Path Towards Mitochondrial Loss.</title>
        <authorList>
            <person name="Novak L.V.F."/>
            <person name="Treitli S.C."/>
            <person name="Pyrih J."/>
            <person name="Halakuc P."/>
            <person name="Pipaliya S.V."/>
            <person name="Vacek V."/>
            <person name="Brzon O."/>
            <person name="Soukal P."/>
            <person name="Eme L."/>
            <person name="Dacks J.B."/>
            <person name="Karnkowska A."/>
            <person name="Elias M."/>
            <person name="Hampl V."/>
        </authorList>
    </citation>
    <scope>NUCLEOTIDE SEQUENCE [LARGE SCALE GENOMIC DNA]</scope>
    <source>
        <strain evidence="2">NAU3</strain>
        <tissue evidence="2">Gut</tissue>
    </source>
</reference>
<name>A0ABQ9Y835_9EUKA</name>
<organism evidence="2 3">
    <name type="scientific">Blattamonas nauphoetae</name>
    <dbReference type="NCBI Taxonomy" id="2049346"/>
    <lineage>
        <taxon>Eukaryota</taxon>
        <taxon>Metamonada</taxon>
        <taxon>Preaxostyla</taxon>
        <taxon>Oxymonadida</taxon>
        <taxon>Blattamonas</taxon>
    </lineage>
</organism>
<accession>A0ABQ9Y835</accession>
<dbReference type="EMBL" id="JARBJD010000026">
    <property type="protein sequence ID" value="KAK2959858.1"/>
    <property type="molecule type" value="Genomic_DNA"/>
</dbReference>
<evidence type="ECO:0000256" key="1">
    <source>
        <dbReference type="SAM" id="Phobius"/>
    </source>
</evidence>
<dbReference type="InterPro" id="IPR011050">
    <property type="entry name" value="Pectin_lyase_fold/virulence"/>
</dbReference>
<protein>
    <recommendedName>
        <fullName evidence="4">Right handed beta helix domain-containing protein</fullName>
    </recommendedName>
</protein>
<sequence length="609" mass="66700">MFLSLIVAFASIHPDSIDLLDVMKEYADDTTEITLEAGVYFARNLQLKDRNLTFIGNVNTVTLDLQDFEDIAFDLETSSLSLVSILIKPSQKSVFAKGHDDSTLNVTACEYDVEDVVYPILQGSKTQLLVQNMTFSAMNFTSSLVQGVPGDNKAALSLIVQHSSFTGLTILSQNPVLAGADVQNVSVYNTSFSQITCQNEDPLPEEPVEGTPNRGVSMKKVKISHVDGALSGALVFAMQASKMYLTNVRIEDSANAIRYSNNVAFAPKSEVVVRMTVTKFTTTTEIWPNGGFLFLPHSQSTLTIHHTEAQHSSAPNGNGGWVYVAGHTTLDFQLVDSSKTSAGKCGGFVFAGGVVERLFFAQVIVNDSKAEEDGGGLFVSHADVMEINYGEFTRCDALQNGGAVFVDVADDTRMTFSEDTFTENEASKGYGHDVLVSYHNTTTYRVQKSDFKKCTSTQLSNGVWILPFNVGEDWTNSNDALFRKILIFSIVGGSVFLALCIVIPCICCCCCGCCCCACCRTRKPAEYQNIEAQQHTYVYPPPTYSPKQQQPEAYQPLLQGQNAPQSQINYQPLPQQYVYTPPVDQPAQMEQYPAMPNSQVGVDQTVNKV</sequence>
<evidence type="ECO:0000313" key="2">
    <source>
        <dbReference type="EMBL" id="KAK2959858.1"/>
    </source>
</evidence>
<feature type="transmembrane region" description="Helical" evidence="1">
    <location>
        <begin position="485"/>
        <end position="518"/>
    </location>
</feature>
<keyword evidence="1" id="KW-0472">Membrane</keyword>